<accession>A0ABY7DBD2</accession>
<dbReference type="InterPro" id="IPR027867">
    <property type="entry name" value="SPATA48"/>
</dbReference>
<dbReference type="EMBL" id="CP111012">
    <property type="protein sequence ID" value="WAQ94962.1"/>
    <property type="molecule type" value="Genomic_DNA"/>
</dbReference>
<dbReference type="Proteomes" id="UP001164746">
    <property type="component" value="Chromosome 1"/>
</dbReference>
<feature type="compositionally biased region" description="Polar residues" evidence="1">
    <location>
        <begin position="120"/>
        <end position="130"/>
    </location>
</feature>
<dbReference type="Pfam" id="PF15073">
    <property type="entry name" value="SPATA48"/>
    <property type="match status" value="1"/>
</dbReference>
<dbReference type="PANTHER" id="PTHR34759:SF1">
    <property type="entry name" value="SPERMATOGENESIS-ASSOCIATED PROTEIN 48"/>
    <property type="match status" value="1"/>
</dbReference>
<organism evidence="2 3">
    <name type="scientific">Mya arenaria</name>
    <name type="common">Soft-shell clam</name>
    <dbReference type="NCBI Taxonomy" id="6604"/>
    <lineage>
        <taxon>Eukaryota</taxon>
        <taxon>Metazoa</taxon>
        <taxon>Spiralia</taxon>
        <taxon>Lophotrochozoa</taxon>
        <taxon>Mollusca</taxon>
        <taxon>Bivalvia</taxon>
        <taxon>Autobranchia</taxon>
        <taxon>Heteroconchia</taxon>
        <taxon>Euheterodonta</taxon>
        <taxon>Imparidentia</taxon>
        <taxon>Neoheterodontei</taxon>
        <taxon>Myida</taxon>
        <taxon>Myoidea</taxon>
        <taxon>Myidae</taxon>
        <taxon>Mya</taxon>
    </lineage>
</organism>
<reference evidence="2" key="1">
    <citation type="submission" date="2022-11" db="EMBL/GenBank/DDBJ databases">
        <title>Centuries of genome instability and evolution in soft-shell clam transmissible cancer (bioRxiv).</title>
        <authorList>
            <person name="Hart S.F.M."/>
            <person name="Yonemitsu M.A."/>
            <person name="Giersch R.M."/>
            <person name="Beal B.F."/>
            <person name="Arriagada G."/>
            <person name="Davis B.W."/>
            <person name="Ostrander E.A."/>
            <person name="Goff S.P."/>
            <person name="Metzger M.J."/>
        </authorList>
    </citation>
    <scope>NUCLEOTIDE SEQUENCE</scope>
    <source>
        <strain evidence="2">MELC-2E11</strain>
        <tissue evidence="2">Siphon/mantle</tissue>
    </source>
</reference>
<protein>
    <submittedName>
        <fullName evidence="2">SPT48-like protein</fullName>
    </submittedName>
</protein>
<evidence type="ECO:0000256" key="1">
    <source>
        <dbReference type="SAM" id="MobiDB-lite"/>
    </source>
</evidence>
<evidence type="ECO:0000313" key="3">
    <source>
        <dbReference type="Proteomes" id="UP001164746"/>
    </source>
</evidence>
<dbReference type="PANTHER" id="PTHR34759">
    <property type="entry name" value="SPERMATOGENESIS-ASSOCIATED PROTEIN 48"/>
    <property type="match status" value="1"/>
</dbReference>
<name>A0ABY7DBD2_MYAAR</name>
<evidence type="ECO:0000313" key="2">
    <source>
        <dbReference type="EMBL" id="WAQ94962.1"/>
    </source>
</evidence>
<feature type="compositionally biased region" description="Basic and acidic residues" evidence="1">
    <location>
        <begin position="132"/>
        <end position="153"/>
    </location>
</feature>
<keyword evidence="3" id="KW-1185">Reference proteome</keyword>
<sequence>MTEVFSAGTVLSDSNFKTRPHFSNYLYTDANAGGHAVNQIEEKRRIRHMKFPSLRGRCDVDSFQADLKNPGYKQWNDNGDFRAEAPYRDYDNIVDPVSGFVSAGGDVDRNTGHQKIKSLVQLNTTPQASVPKSRDSDRKSERAAPPELRRSETWEPGAPSKWNSRKTSDIWIRSQLGGWTSAHDTRKPPPEVQDMRRAKEVPWDVMLPPKQWAPTSTLEQRPDMISQTYTLHRYDPAANEWQNAGRSWDRFQKRNAYYKSAPIVFKPNIPGYQGCTLYRGQYAPAHSHPAPPNSQATTQLVHKEKPVDSATLASHKRESKMSKMVTLVPPCNPFNQINKLEEVIANKVD</sequence>
<feature type="region of interest" description="Disordered" evidence="1">
    <location>
        <begin position="118"/>
        <end position="166"/>
    </location>
</feature>
<proteinExistence type="predicted"/>
<gene>
    <name evidence="2" type="ORF">MAR_007433</name>
</gene>